<evidence type="ECO:0000259" key="1">
    <source>
        <dbReference type="PROSITE" id="PS50853"/>
    </source>
</evidence>
<proteinExistence type="predicted"/>
<evidence type="ECO:0000313" key="3">
    <source>
        <dbReference type="Proteomes" id="UP000637423"/>
    </source>
</evidence>
<name>A0A916UWJ6_9BURK</name>
<dbReference type="EMBL" id="BMED01000005">
    <property type="protein sequence ID" value="GGC91171.1"/>
    <property type="molecule type" value="Genomic_DNA"/>
</dbReference>
<keyword evidence="3" id="KW-1185">Reference proteome</keyword>
<accession>A0A916UWJ6</accession>
<dbReference type="SUPFAM" id="SSF50939">
    <property type="entry name" value="Sialidases"/>
    <property type="match status" value="2"/>
</dbReference>
<sequence length="738" mass="78020">MQIALLLGTVMLSACGGSGGGNTSDAGIAAPTGLNGTPAAKQINLRWDTSPGMSYTVYLAADPSVTPANAAQLPQGRSIANAVSPLNITGLLNGTTYSLIVVASKDGASSQPSQAVNVTLAPSEIKLAFAPQVSKLLSAVAYGNGRYVSAVDQGFYTSTDGVNWALQNYIFTSGFQDVIFSGTQFLAVGENGAFATSPDGLAWTAQSTGTCYKLSKPLYGNGTYLVYGQRGTACGATIDKDVLFTSNDGQHWNQHDLLIDQTGYRVYPDFFAGGKFVTANSRQIFSSRNGVDWDSTTIANVLQIQNLTYANGKFFAVRANINALQGAASDYHILWSDDAVHWNEAPQQFSDTHGPILYAGNQYVALGPASILTSADGKTWTATASQPNITPDNVIYANGKFVGFSAVDRTLASSTDGTHWTLAGYDVSNTLGSTGLQNLGGRFIAVNRTVDNGSSIVSSTDTLNWTLATPLLPEGGTTFSANEHFFQVAPNKIAVSTDGLRWTASMVPGADNISAIVYADQHYTAIGNLATFSSPDGLAWTRHDNTLLQSPAGMVYAQGKYVAFTRVSIFTHGTKILTSTDGISWNKAFDDPTKDIYAIAFGNGRFVTVGSDAATSLSWIMNSTDGVNWVTNSQTTPKLNIAWDISFGNGVFVANSYGNIYTSPDGANWTARSIQLLPGSSLFNVSYGGGQFIASGLLDFATSADGITWKVQPSITNHLPKAAYANGIWLFSSQVIAN</sequence>
<evidence type="ECO:0000313" key="2">
    <source>
        <dbReference type="EMBL" id="GGC91171.1"/>
    </source>
</evidence>
<reference evidence="2" key="1">
    <citation type="journal article" date="2014" name="Int. J. Syst. Evol. Microbiol.">
        <title>Complete genome sequence of Corynebacterium casei LMG S-19264T (=DSM 44701T), isolated from a smear-ripened cheese.</title>
        <authorList>
            <consortium name="US DOE Joint Genome Institute (JGI-PGF)"/>
            <person name="Walter F."/>
            <person name="Albersmeier A."/>
            <person name="Kalinowski J."/>
            <person name="Ruckert C."/>
        </authorList>
    </citation>
    <scope>NUCLEOTIDE SEQUENCE</scope>
    <source>
        <strain evidence="2">CGMCC 1.10998</strain>
    </source>
</reference>
<comment type="caution">
    <text evidence="2">The sequence shown here is derived from an EMBL/GenBank/DDBJ whole genome shotgun (WGS) entry which is preliminary data.</text>
</comment>
<feature type="domain" description="Fibronectin type-III" evidence="1">
    <location>
        <begin position="30"/>
        <end position="123"/>
    </location>
</feature>
<dbReference type="SUPFAM" id="SSF49265">
    <property type="entry name" value="Fibronectin type III"/>
    <property type="match status" value="1"/>
</dbReference>
<dbReference type="InterPro" id="IPR013783">
    <property type="entry name" value="Ig-like_fold"/>
</dbReference>
<gene>
    <name evidence="2" type="ORF">GCM10011396_43050</name>
</gene>
<dbReference type="CDD" id="cd00063">
    <property type="entry name" value="FN3"/>
    <property type="match status" value="1"/>
</dbReference>
<protein>
    <recommendedName>
        <fullName evidence="1">Fibronectin type-III domain-containing protein</fullName>
    </recommendedName>
</protein>
<dbReference type="PROSITE" id="PS50853">
    <property type="entry name" value="FN3"/>
    <property type="match status" value="1"/>
</dbReference>
<dbReference type="AlphaFoldDB" id="A0A916UWJ6"/>
<reference evidence="2" key="2">
    <citation type="submission" date="2020-09" db="EMBL/GenBank/DDBJ databases">
        <authorList>
            <person name="Sun Q."/>
            <person name="Zhou Y."/>
        </authorList>
    </citation>
    <scope>NUCLEOTIDE SEQUENCE</scope>
    <source>
        <strain evidence="2">CGMCC 1.10998</strain>
    </source>
</reference>
<dbReference type="InterPro" id="IPR003961">
    <property type="entry name" value="FN3_dom"/>
</dbReference>
<organism evidence="2 3">
    <name type="scientific">Undibacterium terreum</name>
    <dbReference type="NCBI Taxonomy" id="1224302"/>
    <lineage>
        <taxon>Bacteria</taxon>
        <taxon>Pseudomonadati</taxon>
        <taxon>Pseudomonadota</taxon>
        <taxon>Betaproteobacteria</taxon>
        <taxon>Burkholderiales</taxon>
        <taxon>Oxalobacteraceae</taxon>
        <taxon>Undibacterium</taxon>
    </lineage>
</organism>
<dbReference type="Gene3D" id="2.60.40.10">
    <property type="entry name" value="Immunoglobulins"/>
    <property type="match status" value="1"/>
</dbReference>
<dbReference type="Proteomes" id="UP000637423">
    <property type="component" value="Unassembled WGS sequence"/>
</dbReference>
<dbReference type="InterPro" id="IPR036116">
    <property type="entry name" value="FN3_sf"/>
</dbReference>
<dbReference type="InterPro" id="IPR036278">
    <property type="entry name" value="Sialidase_sf"/>
</dbReference>